<evidence type="ECO:0000313" key="3">
    <source>
        <dbReference type="Proteomes" id="UP001057375"/>
    </source>
</evidence>
<feature type="compositionally biased region" description="Basic residues" evidence="1">
    <location>
        <begin position="428"/>
        <end position="441"/>
    </location>
</feature>
<accession>A0ABQ5KYS6</accession>
<dbReference type="Proteomes" id="UP001057375">
    <property type="component" value="Unassembled WGS sequence"/>
</dbReference>
<evidence type="ECO:0000313" key="2">
    <source>
        <dbReference type="EMBL" id="GKT36220.1"/>
    </source>
</evidence>
<protein>
    <submittedName>
        <fullName evidence="2">Uncharacterized protein</fullName>
    </submittedName>
</protein>
<feature type="region of interest" description="Disordered" evidence="1">
    <location>
        <begin position="1"/>
        <end position="71"/>
    </location>
</feature>
<comment type="caution">
    <text evidence="2">The sequence shown here is derived from an EMBL/GenBank/DDBJ whole genome shotgun (WGS) entry which is preliminary data.</text>
</comment>
<feature type="compositionally biased region" description="Basic and acidic residues" evidence="1">
    <location>
        <begin position="414"/>
        <end position="425"/>
    </location>
</feature>
<feature type="region of interest" description="Disordered" evidence="1">
    <location>
        <begin position="585"/>
        <end position="604"/>
    </location>
</feature>
<feature type="region of interest" description="Disordered" evidence="1">
    <location>
        <begin position="648"/>
        <end position="689"/>
    </location>
</feature>
<evidence type="ECO:0000256" key="1">
    <source>
        <dbReference type="SAM" id="MobiDB-lite"/>
    </source>
</evidence>
<reference evidence="2" key="1">
    <citation type="submission" date="2022-03" db="EMBL/GenBank/DDBJ databases">
        <title>Draft genome sequence of Aduncisulcus paluster, a free-living microaerophilic Fornicata.</title>
        <authorList>
            <person name="Yuyama I."/>
            <person name="Kume K."/>
            <person name="Tamura T."/>
            <person name="Inagaki Y."/>
            <person name="Hashimoto T."/>
        </authorList>
    </citation>
    <scope>NUCLEOTIDE SEQUENCE</scope>
    <source>
        <strain evidence="2">NY0171</strain>
    </source>
</reference>
<proteinExistence type="predicted"/>
<gene>
    <name evidence="2" type="ORF">ADUPG1_009228</name>
</gene>
<sequence>MDGSIPKNAGTTGNDPTTKGKEEEIGVCEKNSDEEEKDEDEEEEEEEDEDEEDTFWSWDENETKKTSKKSYPDPFSFPPRTIELSKCESLMQIFDRNWHFISLSSSIRSICPFMPPVCVAMLIHCSSIPFYSNIILTHILQRDVYEEDEIYPASVDHSCAPCAEEKEEEHENKNDTSKHTVKSHVSVSIDATKMRLLLCSLLSIRYYISAHCRHPQCTCLESFHSRSTGRAIKTGAQSSPSFEEGGIIATSKIGDYILETSDILKHLPIMPISSMSILFPFFVGISCAPPQTRSYVIHSLHFAISIRRPLFLEFIRSSQESSLRRSLIPPVISPWLSLFNSLASTLHICLLREQVLHTISRSFCIDSLHKCFMGFVQGWVTEGSTCAVGALCEGWKVARVSIPPSSCVDGLGESGRKIKKDDKNMTKGMRKRNEKGKKRTRNKDPDHLVSSIPKESSLPKRKHRMMSSLVDLEEEEEEEEACGNTSQIIQKREERELNPDQGDRSRIDVYNGKIGALFSLLSFMKEERREKDQLFFLSTSIPTSELVAALDSFSREINPFHSVYCSELDIIFGNNSSRQDKKTLKEKIGAVDEEESSSSSHSSSFDISIVRKQAMSNRRSFPEAPGTSLRKIWRSVRIHEGGKQMSQYIEHNTSSSSSQPSSDKDEDKKCTVAPSKGLASATSLDPSAVCTGTINPPPGFGKWECLPEGGQLSTIASRRMDQTLSVALFPFQWHLNMDISGGSSLGGIPQGGIRDPDSGLHSDVDWMFADVRQLQIYMSTCGVLFPSLIYNQAPVIDPSETEHSSSEKISEENALKSSVLHDSDASIIKSNDEGDDIREISCSDEGEDVVEIDKEKFVQQDRAGKLTPMKQIVDFWYAVSLFPSRPPAFLFQDLSKIVSHTASANSPYNSRLQPFRHLYSIIIYVCGGSIPIRVLLRSMENFGWNFDKKV</sequence>
<dbReference type="EMBL" id="BQXS01011166">
    <property type="protein sequence ID" value="GKT36220.1"/>
    <property type="molecule type" value="Genomic_DNA"/>
</dbReference>
<organism evidence="2 3">
    <name type="scientific">Aduncisulcus paluster</name>
    <dbReference type="NCBI Taxonomy" id="2918883"/>
    <lineage>
        <taxon>Eukaryota</taxon>
        <taxon>Metamonada</taxon>
        <taxon>Carpediemonas-like organisms</taxon>
        <taxon>Aduncisulcus</taxon>
    </lineage>
</organism>
<feature type="compositionally biased region" description="Basic and acidic residues" evidence="1">
    <location>
        <begin position="490"/>
        <end position="504"/>
    </location>
</feature>
<feature type="compositionally biased region" description="Polar residues" evidence="1">
    <location>
        <begin position="680"/>
        <end position="689"/>
    </location>
</feature>
<feature type="region of interest" description="Disordered" evidence="1">
    <location>
        <begin position="413"/>
        <end position="504"/>
    </location>
</feature>
<feature type="compositionally biased region" description="Acidic residues" evidence="1">
    <location>
        <begin position="471"/>
        <end position="481"/>
    </location>
</feature>
<name>A0ABQ5KYS6_9EUKA</name>
<feature type="compositionally biased region" description="Acidic residues" evidence="1">
    <location>
        <begin position="32"/>
        <end position="54"/>
    </location>
</feature>
<keyword evidence="3" id="KW-1185">Reference proteome</keyword>